<evidence type="ECO:0000313" key="2">
    <source>
        <dbReference type="EMBL" id="SHF16195.1"/>
    </source>
</evidence>
<reference evidence="2 3" key="1">
    <citation type="submission" date="2016-11" db="EMBL/GenBank/DDBJ databases">
        <authorList>
            <person name="Jaros S."/>
            <person name="Januszkiewicz K."/>
            <person name="Wedrychowicz H."/>
        </authorList>
    </citation>
    <scope>NUCLEOTIDE SEQUENCE [LARGE SCALE GENOMIC DNA]</scope>
    <source>
        <strain evidence="2 3">DSM 26897</strain>
    </source>
</reference>
<dbReference type="Pfam" id="PF05954">
    <property type="entry name" value="Phage_GPD"/>
    <property type="match status" value="1"/>
</dbReference>
<gene>
    <name evidence="2" type="ORF">SAMN05444008_105188</name>
</gene>
<dbReference type="EMBL" id="FQUO01000005">
    <property type="protein sequence ID" value="SHF16195.1"/>
    <property type="molecule type" value="Genomic_DNA"/>
</dbReference>
<dbReference type="SUPFAM" id="SSF69279">
    <property type="entry name" value="Phage tail proteins"/>
    <property type="match status" value="1"/>
</dbReference>
<dbReference type="Gene3D" id="4.10.220.110">
    <property type="match status" value="1"/>
</dbReference>
<dbReference type="InterPro" id="IPR006531">
    <property type="entry name" value="Gp5/Vgr_OB"/>
</dbReference>
<name>A0A1M4ZE13_9BACT</name>
<protein>
    <submittedName>
        <fullName evidence="2">Uncharacterized conserved protein, implicated in type VI secretion and phage assembly</fullName>
    </submittedName>
</protein>
<dbReference type="Proteomes" id="UP000184368">
    <property type="component" value="Unassembled WGS sequence"/>
</dbReference>
<dbReference type="Pfam" id="PF04717">
    <property type="entry name" value="Phage_base_V"/>
    <property type="match status" value="1"/>
</dbReference>
<dbReference type="SUPFAM" id="SSF69255">
    <property type="entry name" value="gp5 N-terminal domain-like"/>
    <property type="match status" value="1"/>
</dbReference>
<sequence>MPLTALLTDVNFTQYACTVLVNGQPLPEVFQLISVQVRQAYQHITSAQLLLKQSLDLGGTPLPVLSGGTLPLSGQPLTIQAKHDADTLILFEGTIVRHKFKHSAGGSRLQLTAKTKAVNLSLTSNTEVFAGQTDKEVIETIVRGGGCRLSPTAPLPPFMVKHTQLVKNGLSNWDFINLRAEANGCFLYTEGEAVVLEKPREQVDPLKVLTARYGDNVFELEVEQDERKYRLEDELISFNPATFETETADETEPPTTDATTVKGKQSIVDYRTFHQAEARDRVAAATQLKTLSKHNGLAHIRAQFEAKPGYTLAVEGFNEIADGRYVITSVMHDYGDGGFSTFVQFGLNHEGYATRFGLAPAAARPLVLNALVTALEGDPDNLYRVQVKIAGWAHAQEPLWARLLTPYAGDGYGLVLLPEIGDEVLVAFTGTDYDVPLVLGSSFSPKLPPHTPFTDDNYPKVLVTKKGMKWAWNDEKGEHEISTPAGNKILLSEDQHTVSVADENGNKVELTRSAITVTGSKDVTIKAATNLKLEGAMIDVNASGNLTLKGAMVLIN</sequence>
<dbReference type="STRING" id="1302690.BUE76_21895"/>
<proteinExistence type="predicted"/>
<dbReference type="AlphaFoldDB" id="A0A1M4ZE13"/>
<dbReference type="InterPro" id="IPR037026">
    <property type="entry name" value="Vgr_OB-fold_dom_sf"/>
</dbReference>
<organism evidence="2 3">
    <name type="scientific">Cnuella takakiae</name>
    <dbReference type="NCBI Taxonomy" id="1302690"/>
    <lineage>
        <taxon>Bacteria</taxon>
        <taxon>Pseudomonadati</taxon>
        <taxon>Bacteroidota</taxon>
        <taxon>Chitinophagia</taxon>
        <taxon>Chitinophagales</taxon>
        <taxon>Chitinophagaceae</taxon>
        <taxon>Cnuella</taxon>
    </lineage>
</organism>
<dbReference type="Gene3D" id="3.55.50.10">
    <property type="entry name" value="Baseplate protein-like domains"/>
    <property type="match status" value="1"/>
</dbReference>
<dbReference type="RefSeq" id="WP_073041939.1">
    <property type="nucleotide sequence ID" value="NZ_FQUO01000005.1"/>
</dbReference>
<dbReference type="Gene3D" id="2.40.50.230">
    <property type="entry name" value="Gp5 N-terminal domain"/>
    <property type="match status" value="1"/>
</dbReference>
<dbReference type="Gene3D" id="2.30.110.50">
    <property type="match status" value="1"/>
</dbReference>
<dbReference type="OrthoDB" id="1907165at2"/>
<accession>A0A1M4ZE13</accession>
<feature type="domain" description="Gp5/Type VI secretion system Vgr protein OB-fold" evidence="1">
    <location>
        <begin position="369"/>
        <end position="443"/>
    </location>
</feature>
<keyword evidence="3" id="KW-1185">Reference proteome</keyword>
<evidence type="ECO:0000313" key="3">
    <source>
        <dbReference type="Proteomes" id="UP000184368"/>
    </source>
</evidence>
<evidence type="ECO:0000259" key="1">
    <source>
        <dbReference type="Pfam" id="PF04717"/>
    </source>
</evidence>